<dbReference type="HOGENOM" id="CLU_2082309_0_0_5"/>
<dbReference type="AlphaFoldDB" id="Q1QH02"/>
<dbReference type="Proteomes" id="UP000001953">
    <property type="component" value="Chromosome"/>
</dbReference>
<keyword evidence="2" id="KW-1185">Reference proteome</keyword>
<dbReference type="SUPFAM" id="SSF47413">
    <property type="entry name" value="lambda repressor-like DNA-binding domains"/>
    <property type="match status" value="1"/>
</dbReference>
<dbReference type="Gene3D" id="1.10.260.40">
    <property type="entry name" value="lambda repressor-like DNA-binding domains"/>
    <property type="match status" value="1"/>
</dbReference>
<dbReference type="KEGG" id="nha:Nham_3775"/>
<sequence length="117" mass="12969">MSAIWGTKTIDQWNNSSDTNRMVKKSQTSSEVWPSPRLIKAGRVLAGVDQATLASLAGITRQAVSVVETDSGEKMDPRRRKVLEAMQRTLEDEYGVEFFAASEDSGEGVRFRKSSKD</sequence>
<dbReference type="STRING" id="323097.Nham_3775"/>
<dbReference type="InterPro" id="IPR010982">
    <property type="entry name" value="Lambda_DNA-bd_dom_sf"/>
</dbReference>
<accession>Q1QH02</accession>
<dbReference type="EMBL" id="CP000319">
    <property type="protein sequence ID" value="ABE64495.1"/>
    <property type="molecule type" value="Genomic_DNA"/>
</dbReference>
<organism evidence="1 2">
    <name type="scientific">Nitrobacter hamburgensis (strain DSM 10229 / NCIMB 13809 / X14)</name>
    <dbReference type="NCBI Taxonomy" id="323097"/>
    <lineage>
        <taxon>Bacteria</taxon>
        <taxon>Pseudomonadati</taxon>
        <taxon>Pseudomonadota</taxon>
        <taxon>Alphaproteobacteria</taxon>
        <taxon>Hyphomicrobiales</taxon>
        <taxon>Nitrobacteraceae</taxon>
        <taxon>Nitrobacter</taxon>
    </lineage>
</organism>
<protein>
    <submittedName>
        <fullName evidence="1">Uncharacterized protein</fullName>
    </submittedName>
</protein>
<dbReference type="RefSeq" id="WP_011512127.1">
    <property type="nucleotide sequence ID" value="NC_007964.1"/>
</dbReference>
<reference evidence="1 2" key="1">
    <citation type="submission" date="2006-03" db="EMBL/GenBank/DDBJ databases">
        <title>Complete sequence of chromosome of Nitrobacter hamburgensis X14.</title>
        <authorList>
            <consortium name="US DOE Joint Genome Institute"/>
            <person name="Copeland A."/>
            <person name="Lucas S."/>
            <person name="Lapidus A."/>
            <person name="Barry K."/>
            <person name="Detter J.C."/>
            <person name="Glavina del Rio T."/>
            <person name="Hammon N."/>
            <person name="Israni S."/>
            <person name="Dalin E."/>
            <person name="Tice H."/>
            <person name="Pitluck S."/>
            <person name="Chain P."/>
            <person name="Malfatti S."/>
            <person name="Shin M."/>
            <person name="Vergez L."/>
            <person name="Schmutz J."/>
            <person name="Larimer F."/>
            <person name="Land M."/>
            <person name="Hauser L."/>
            <person name="Kyrpides N."/>
            <person name="Ivanova N."/>
            <person name="Ward B."/>
            <person name="Arp D."/>
            <person name="Klotz M."/>
            <person name="Stein L."/>
            <person name="O'Mullan G."/>
            <person name="Starkenburg S."/>
            <person name="Sayavedra L."/>
            <person name="Poret-Peterson A.T."/>
            <person name="Gentry M.E."/>
            <person name="Bruce D."/>
            <person name="Richardson P."/>
        </authorList>
    </citation>
    <scope>NUCLEOTIDE SEQUENCE [LARGE SCALE GENOMIC DNA]</scope>
    <source>
        <strain evidence="2">DSM 10229 / NCIMB 13809 / X14</strain>
    </source>
</reference>
<name>Q1QH02_NITHX</name>
<gene>
    <name evidence="1" type="ordered locus">Nham_3775</name>
</gene>
<dbReference type="eggNOG" id="ENOG50346T8">
    <property type="taxonomic scope" value="Bacteria"/>
</dbReference>
<proteinExistence type="predicted"/>
<dbReference type="GO" id="GO:0003677">
    <property type="term" value="F:DNA binding"/>
    <property type="evidence" value="ECO:0007669"/>
    <property type="project" value="InterPro"/>
</dbReference>
<evidence type="ECO:0000313" key="2">
    <source>
        <dbReference type="Proteomes" id="UP000001953"/>
    </source>
</evidence>
<evidence type="ECO:0000313" key="1">
    <source>
        <dbReference type="EMBL" id="ABE64495.1"/>
    </source>
</evidence>